<dbReference type="InterPro" id="IPR005170">
    <property type="entry name" value="Transptr-assoc_dom"/>
</dbReference>
<evidence type="ECO:0000256" key="4">
    <source>
        <dbReference type="ARBA" id="ARBA00022737"/>
    </source>
</evidence>
<keyword evidence="4" id="KW-0677">Repeat</keyword>
<dbReference type="SUPFAM" id="SSF56176">
    <property type="entry name" value="FAD-binding/transporter-associated domain-like"/>
    <property type="match status" value="1"/>
</dbReference>
<feature type="transmembrane region" description="Helical" evidence="10">
    <location>
        <begin position="97"/>
        <end position="117"/>
    </location>
</feature>
<dbReference type="Proteomes" id="UP000694660">
    <property type="component" value="Unassembled WGS sequence"/>
</dbReference>
<dbReference type="InterPro" id="IPR044751">
    <property type="entry name" value="Ion_transp-like_CBS"/>
</dbReference>
<dbReference type="SMART" id="SM00116">
    <property type="entry name" value="CBS"/>
    <property type="match status" value="2"/>
</dbReference>
<dbReference type="PROSITE" id="PS51371">
    <property type="entry name" value="CBS"/>
    <property type="match status" value="2"/>
</dbReference>
<dbReference type="Gene3D" id="3.10.580.10">
    <property type="entry name" value="CBS-domain"/>
    <property type="match status" value="1"/>
</dbReference>
<dbReference type="GO" id="GO:0005886">
    <property type="term" value="C:plasma membrane"/>
    <property type="evidence" value="ECO:0007669"/>
    <property type="project" value="UniProtKB-SubCell"/>
</dbReference>
<comment type="subcellular location">
    <subcellularLocation>
        <location evidence="1">Cell membrane</location>
        <topology evidence="1">Multi-pass membrane protein</topology>
    </subcellularLocation>
</comment>
<proteinExistence type="predicted"/>
<evidence type="ECO:0000256" key="10">
    <source>
        <dbReference type="SAM" id="Phobius"/>
    </source>
</evidence>
<dbReference type="Gene3D" id="3.30.465.10">
    <property type="match status" value="1"/>
</dbReference>
<feature type="domain" description="CBS" evidence="11">
    <location>
        <begin position="280"/>
        <end position="337"/>
    </location>
</feature>
<evidence type="ECO:0000256" key="5">
    <source>
        <dbReference type="ARBA" id="ARBA00022989"/>
    </source>
</evidence>
<evidence type="ECO:0000313" key="13">
    <source>
        <dbReference type="EMBL" id="MBT0962342.1"/>
    </source>
</evidence>
<organism evidence="13 14">
    <name type="scientific">Denitromonas iodatirespirans</name>
    <dbReference type="NCBI Taxonomy" id="2795389"/>
    <lineage>
        <taxon>Bacteria</taxon>
        <taxon>Pseudomonadati</taxon>
        <taxon>Pseudomonadota</taxon>
        <taxon>Betaproteobacteria</taxon>
        <taxon>Rhodocyclales</taxon>
        <taxon>Zoogloeaceae</taxon>
        <taxon>Denitromonas</taxon>
    </lineage>
</organism>
<dbReference type="SMART" id="SM01091">
    <property type="entry name" value="CorC_HlyC"/>
    <property type="match status" value="1"/>
</dbReference>
<dbReference type="Pfam" id="PF03471">
    <property type="entry name" value="CorC_HlyC"/>
    <property type="match status" value="1"/>
</dbReference>
<dbReference type="PROSITE" id="PS51846">
    <property type="entry name" value="CNNM"/>
    <property type="match status" value="1"/>
</dbReference>
<evidence type="ECO:0000256" key="2">
    <source>
        <dbReference type="ARBA" id="ARBA00022475"/>
    </source>
</evidence>
<keyword evidence="3 9" id="KW-0812">Transmembrane</keyword>
<reference evidence="14" key="1">
    <citation type="journal article" date="2022" name="ISME J.">
        <title>Genetic and phylogenetic analysis of dissimilatory iodate-reducing bacteria identifies potential niches across the world's oceans.</title>
        <authorList>
            <person name="Reyes-Umana V."/>
            <person name="Henning Z."/>
            <person name="Lee K."/>
            <person name="Barnum T.P."/>
            <person name="Coates J.D."/>
        </authorList>
    </citation>
    <scope>NUCLEOTIDE SEQUENCE [LARGE SCALE GENOMIC DNA]</scope>
    <source>
        <strain evidence="14">IR12</strain>
    </source>
</reference>
<gene>
    <name evidence="13" type="ORF">I8J34_14270</name>
</gene>
<dbReference type="InterPro" id="IPR000644">
    <property type="entry name" value="CBS_dom"/>
</dbReference>
<evidence type="ECO:0000256" key="8">
    <source>
        <dbReference type="PROSITE-ProRule" id="PRU00703"/>
    </source>
</evidence>
<dbReference type="GO" id="GO:0050660">
    <property type="term" value="F:flavin adenine dinucleotide binding"/>
    <property type="evidence" value="ECO:0007669"/>
    <property type="project" value="InterPro"/>
</dbReference>
<evidence type="ECO:0000313" key="14">
    <source>
        <dbReference type="Proteomes" id="UP000694660"/>
    </source>
</evidence>
<evidence type="ECO:0000259" key="12">
    <source>
        <dbReference type="PROSITE" id="PS51846"/>
    </source>
</evidence>
<dbReference type="RefSeq" id="WP_214362294.1">
    <property type="nucleotide sequence ID" value="NZ_JAEKFT010000016.1"/>
</dbReference>
<dbReference type="EMBL" id="JAEKFT010000016">
    <property type="protein sequence ID" value="MBT0962342.1"/>
    <property type="molecule type" value="Genomic_DNA"/>
</dbReference>
<protein>
    <submittedName>
        <fullName evidence="13">HlyC/CorC family transporter</fullName>
    </submittedName>
</protein>
<keyword evidence="2" id="KW-1003">Cell membrane</keyword>
<keyword evidence="14" id="KW-1185">Reference proteome</keyword>
<dbReference type="Pfam" id="PF01595">
    <property type="entry name" value="CNNM"/>
    <property type="match status" value="1"/>
</dbReference>
<evidence type="ECO:0000256" key="3">
    <source>
        <dbReference type="ARBA" id="ARBA00022692"/>
    </source>
</evidence>
<keyword evidence="7 9" id="KW-0472">Membrane</keyword>
<evidence type="ECO:0000256" key="1">
    <source>
        <dbReference type="ARBA" id="ARBA00004651"/>
    </source>
</evidence>
<feature type="domain" description="CNNM transmembrane" evidence="12">
    <location>
        <begin position="1"/>
        <end position="197"/>
    </location>
</feature>
<dbReference type="InterPro" id="IPR016169">
    <property type="entry name" value="FAD-bd_PCMH_sub2"/>
</dbReference>
<dbReference type="InterPro" id="IPR051676">
    <property type="entry name" value="UPF0053_domain"/>
</dbReference>
<dbReference type="InterPro" id="IPR046342">
    <property type="entry name" value="CBS_dom_sf"/>
</dbReference>
<sequence length="435" mass="47139">MDAFWILLLLIGISSLFSLSEMALASARKARLHQMREAGDARAGIALAIKDAPSHFLAATQTGITAASLMAGIFGESAMKTGIETTVQDLAPWAADWAGQIALAATIAIVTAVSIVFGEIVPKRIAIAHPEQVAVRTAPLMHLFIRLLSPAIRFLSWSADRVLNALPFQSAPAVTGVEDILAYVDEGERAGAIGPEESHMLGNVFRLEDRRVGAVMTPAADVIVLDLLSPREDNLRCLHDSHLSRYPICKGGLQNVIGVAESRDLLQAALAGDIDFGEMPMTPPLFVPSVLTLIDLLRHFRTHRSAFAFVVNEFGQTEGIVTLYDLLQTVVGDMSPTADDPDEALAVRRPDGSWLLDGLLPLDEMKEKLGIRHLPDESLGNYHTVGGFVLAILGRIPKKSERFTCDDWAFEVMDVDRNRVDQVLASPIDADSTPL</sequence>
<evidence type="ECO:0000256" key="9">
    <source>
        <dbReference type="PROSITE-ProRule" id="PRU01193"/>
    </source>
</evidence>
<dbReference type="Pfam" id="PF00571">
    <property type="entry name" value="CBS"/>
    <property type="match status" value="1"/>
</dbReference>
<dbReference type="AlphaFoldDB" id="A0A944DDH6"/>
<dbReference type="PANTHER" id="PTHR43099">
    <property type="entry name" value="UPF0053 PROTEIN YRKA"/>
    <property type="match status" value="1"/>
</dbReference>
<dbReference type="InterPro" id="IPR036318">
    <property type="entry name" value="FAD-bd_PCMH-like_sf"/>
</dbReference>
<feature type="domain" description="CBS" evidence="11">
    <location>
        <begin position="216"/>
        <end position="276"/>
    </location>
</feature>
<dbReference type="CDD" id="cd04590">
    <property type="entry name" value="CBS_pair_CorC_HlyC_assoc"/>
    <property type="match status" value="1"/>
</dbReference>
<evidence type="ECO:0000256" key="6">
    <source>
        <dbReference type="ARBA" id="ARBA00023122"/>
    </source>
</evidence>
<accession>A0A944DDH6</accession>
<comment type="caution">
    <text evidence="13">The sequence shown here is derived from an EMBL/GenBank/DDBJ whole genome shotgun (WGS) entry which is preliminary data.</text>
</comment>
<dbReference type="PANTHER" id="PTHR43099:SF5">
    <property type="entry name" value="HLYC_CORC FAMILY TRANSPORTER"/>
    <property type="match status" value="1"/>
</dbReference>
<dbReference type="InterPro" id="IPR002550">
    <property type="entry name" value="CNNM"/>
</dbReference>
<dbReference type="SUPFAM" id="SSF54631">
    <property type="entry name" value="CBS-domain pair"/>
    <property type="match status" value="1"/>
</dbReference>
<name>A0A944DDH6_DENI1</name>
<evidence type="ECO:0000259" key="11">
    <source>
        <dbReference type="PROSITE" id="PS51371"/>
    </source>
</evidence>
<keyword evidence="5 9" id="KW-1133">Transmembrane helix</keyword>
<keyword evidence="6 8" id="KW-0129">CBS domain</keyword>
<evidence type="ECO:0000256" key="7">
    <source>
        <dbReference type="ARBA" id="ARBA00023136"/>
    </source>
</evidence>